<feature type="region of interest" description="Disordered" evidence="1">
    <location>
        <begin position="125"/>
        <end position="168"/>
    </location>
</feature>
<name>A0A9N7YE57_PLEPL</name>
<reference evidence="2" key="1">
    <citation type="submission" date="2020-03" db="EMBL/GenBank/DDBJ databases">
        <authorList>
            <person name="Weist P."/>
        </authorList>
    </citation>
    <scope>NUCLEOTIDE SEQUENCE</scope>
</reference>
<proteinExistence type="predicted"/>
<dbReference type="AlphaFoldDB" id="A0A9N7YE57"/>
<protein>
    <submittedName>
        <fullName evidence="2">Uncharacterized protein</fullName>
    </submittedName>
</protein>
<evidence type="ECO:0000313" key="2">
    <source>
        <dbReference type="EMBL" id="CAB1423092.1"/>
    </source>
</evidence>
<feature type="region of interest" description="Disordered" evidence="1">
    <location>
        <begin position="59"/>
        <end position="95"/>
    </location>
</feature>
<dbReference type="EMBL" id="CADEAL010000634">
    <property type="protein sequence ID" value="CAB1423092.1"/>
    <property type="molecule type" value="Genomic_DNA"/>
</dbReference>
<keyword evidence="3" id="KW-1185">Reference proteome</keyword>
<evidence type="ECO:0000256" key="1">
    <source>
        <dbReference type="SAM" id="MobiDB-lite"/>
    </source>
</evidence>
<gene>
    <name evidence="2" type="ORF">PLEPLA_LOCUS11010</name>
</gene>
<organism evidence="2 3">
    <name type="scientific">Pleuronectes platessa</name>
    <name type="common">European plaice</name>
    <dbReference type="NCBI Taxonomy" id="8262"/>
    <lineage>
        <taxon>Eukaryota</taxon>
        <taxon>Metazoa</taxon>
        <taxon>Chordata</taxon>
        <taxon>Craniata</taxon>
        <taxon>Vertebrata</taxon>
        <taxon>Euteleostomi</taxon>
        <taxon>Actinopterygii</taxon>
        <taxon>Neopterygii</taxon>
        <taxon>Teleostei</taxon>
        <taxon>Neoteleostei</taxon>
        <taxon>Acanthomorphata</taxon>
        <taxon>Carangaria</taxon>
        <taxon>Pleuronectiformes</taxon>
        <taxon>Pleuronectoidei</taxon>
        <taxon>Pleuronectidae</taxon>
        <taxon>Pleuronectes</taxon>
    </lineage>
</organism>
<evidence type="ECO:0000313" key="3">
    <source>
        <dbReference type="Proteomes" id="UP001153269"/>
    </source>
</evidence>
<accession>A0A9N7YE57</accession>
<comment type="caution">
    <text evidence="2">The sequence shown here is derived from an EMBL/GenBank/DDBJ whole genome shotgun (WGS) entry which is preliminary data.</text>
</comment>
<dbReference type="Proteomes" id="UP001153269">
    <property type="component" value="Unassembled WGS sequence"/>
</dbReference>
<sequence>MWTYVTASALPRPSPDSLELLLLNPTWSRERWGSSGATPRRWLVKVPGQKSRRQFVIRAPTRRHRSGKEDRGRRRKVGEETGEGEAREPTLAQRRRGDLCGIGDRIRGERMTSEKSAAAVVPHLRPAHRGSGPRAAREESLSAGFTRPGGSDTSVCSLPPGEGEVSQDRRVVRGDSSCCCLRVECGRFGAAQRARPADPVWYRRAAA</sequence>